<dbReference type="EMBL" id="CP072643">
    <property type="protein sequence ID" value="QUV95267.1"/>
    <property type="molecule type" value="Genomic_DNA"/>
</dbReference>
<reference evidence="2 3" key="1">
    <citation type="submission" date="2021-03" db="EMBL/GenBank/DDBJ databases">
        <title>Genomic and phenotypic characterization of Chloracidobacterium isolates provides evidence for multiple species.</title>
        <authorList>
            <person name="Saini M.K."/>
            <person name="Costas A.M.G."/>
            <person name="Tank M."/>
            <person name="Bryant D.A."/>
        </authorList>
    </citation>
    <scope>NUCLEOTIDE SEQUENCE [LARGE SCALE GENOMIC DNA]</scope>
    <source>
        <strain evidence="2 3">N</strain>
    </source>
</reference>
<feature type="transmembrane region" description="Helical" evidence="1">
    <location>
        <begin position="96"/>
        <end position="121"/>
    </location>
</feature>
<sequence>MHRPAALTWSLWLLAGVVSGSAYGLRRLAEACPDWVEGWYARRLYPLLAAWVGWPARLVPFSLAEVLVGFLGLGGLGLLGWALWRGRRERPRLGILLGRGVPVILLVVGLGTHVFLLLFGYHYARSAVRQTFALTPPPPDPVALEQFARTCIERANTELAAAAPVMDAEQGSWLPMSPAQLASLLTESFRRCPELSHLADIPFAPPKAPWSSELMARAGISGIFIPFTGEPHYDAHQPASSLPFTLAHEMAHQRGFAFESEANFVAAVVCLRSDHPYIRYSGWAGAARYALRDLARTPERYTAVLALAGDGLRADWQAQRHYWSRYASGRLARVSARLNHAYLQANGVTSGIANYGEVTGWLLAWQAAGRLPEPTERGS</sequence>
<evidence type="ECO:0000256" key="1">
    <source>
        <dbReference type="SAM" id="Phobius"/>
    </source>
</evidence>
<gene>
    <name evidence="2" type="ORF">J8C05_14730</name>
</gene>
<organism evidence="2 3">
    <name type="scientific">Chloracidobacterium sp. N</name>
    <dbReference type="NCBI Taxonomy" id="2821540"/>
    <lineage>
        <taxon>Bacteria</taxon>
        <taxon>Pseudomonadati</taxon>
        <taxon>Acidobacteriota</taxon>
        <taxon>Terriglobia</taxon>
        <taxon>Terriglobales</taxon>
        <taxon>Acidobacteriaceae</taxon>
        <taxon>Chloracidobacterium</taxon>
        <taxon>Chloracidobacterium aggregatum</taxon>
    </lineage>
</organism>
<name>A0ABX8B3S1_9BACT</name>
<proteinExistence type="predicted"/>
<dbReference type="Proteomes" id="UP000677668">
    <property type="component" value="Chromosome 2"/>
</dbReference>
<feature type="transmembrane region" description="Helical" evidence="1">
    <location>
        <begin position="61"/>
        <end position="84"/>
    </location>
</feature>
<keyword evidence="1" id="KW-1133">Transmembrane helix</keyword>
<keyword evidence="1" id="KW-0812">Transmembrane</keyword>
<dbReference type="InterPro" id="IPR024294">
    <property type="entry name" value="DUF3810"/>
</dbReference>
<dbReference type="Pfam" id="PF12725">
    <property type="entry name" value="DUF3810"/>
    <property type="match status" value="1"/>
</dbReference>
<protein>
    <submittedName>
        <fullName evidence="2">DUF3810 domain-containing protein</fullName>
    </submittedName>
</protein>
<accession>A0ABX8B3S1</accession>
<dbReference type="RefSeq" id="WP_211423502.1">
    <property type="nucleotide sequence ID" value="NZ_CP072643.1"/>
</dbReference>
<evidence type="ECO:0000313" key="3">
    <source>
        <dbReference type="Proteomes" id="UP000677668"/>
    </source>
</evidence>
<keyword evidence="3" id="KW-1185">Reference proteome</keyword>
<keyword evidence="1" id="KW-0472">Membrane</keyword>
<evidence type="ECO:0000313" key="2">
    <source>
        <dbReference type="EMBL" id="QUV95267.1"/>
    </source>
</evidence>